<dbReference type="Proteomes" id="UP000005018">
    <property type="component" value="Chromosome 1"/>
</dbReference>
<dbReference type="OrthoDB" id="4087202at2759"/>
<sequence>MIESTIASEAITQQKDSSAAVSTPAPEKPPQYNPKIITSLDCKLLQYEYGIYKLEKFIASLKRLHSSTTEIPLIHYIVLLTGSVFAINDKAFDSRFDKLSNFKPIQIGTVNIATNVSHILYDIPDLPVSALDDFPSFENTLKCLKQVETLSNICLSGYKKRLESAKTDKANVLKGTNLETYYSKLELIISHDIFHQDVDLQLDNVSFPLTDEEQTNIQHYEEASLIDMDLKELFVIVQQMEKSLTKLKPVIDLLKKPQANDSYAVHKVFLLTSRLNEIYTIIRRFGRKIYLSNHQHLVDSKFLYHCPNAAYFKTNILKNMDDYYNSMKKNGTLIANITRLIRQDTKLEINAKNVSTHINFVIQGLNVTEKSLSVLKEFGLTWIVTERKFRNVYNLPRDNLDKIYESIPELKPKPPQAKATPKTQQPQATRPNNLQTSAMERHLKTLDLNDNGGGRRSRSSSTSSVNSNGSNSSAPPSGLMRRGSLTSPNKGLGNSRVSSPRSRPNSMLFQQQQHCSSNSSLENGSTAEGKATSTKAGAGAQAASVQGRRRSNSHPLANETVATSGAAAALKANGVKTSSPYKQQQRRQQEQAQQKQQQQQKTQHQQSPPVVESNTQAVNGEVQNSHSSLTKKLIAVSEEVTEEAVPSIIKRSASQRLQQHIRDAARSGDLRTTQRETFNSVVYDPNHTSDLNMKRYVERSKVGESQSPEPTLSPPPSSAVPAAAAANTISNQSYIKGYGQPVPRTRDQVTRSNTQRNSFIPEFPPKASLDSQPVSQDNSSNSTATSSSTLGSSVDQTSQTTPSTTSVTTPVTDQSQTTAETISQFDDQNTLIVGSSNEATTTTAEAATPVIKKVRFTGVPEYTAAEDAPTKYSHAILRNFAVFRSPSKANKERAHYFTKSDQLLKEESLSFRANQALNEGELVLPSQVMPPPPTVTTTKRGLGLSKFRFKSS</sequence>
<gene>
    <name evidence="2" type="ORF">CORT_0A01440</name>
</gene>
<dbReference type="GeneID" id="14537576"/>
<feature type="region of interest" description="Disordered" evidence="1">
    <location>
        <begin position="653"/>
        <end position="677"/>
    </location>
</feature>
<evidence type="ECO:0000256" key="1">
    <source>
        <dbReference type="SAM" id="MobiDB-lite"/>
    </source>
</evidence>
<proteinExistence type="predicted"/>
<feature type="compositionally biased region" description="Low complexity" evidence="1">
    <location>
        <begin position="525"/>
        <end position="544"/>
    </location>
</feature>
<feature type="compositionally biased region" description="Polar residues" evidence="1">
    <location>
        <begin position="1"/>
        <end position="21"/>
    </location>
</feature>
<feature type="region of interest" description="Disordered" evidence="1">
    <location>
        <begin position="446"/>
        <end position="553"/>
    </location>
</feature>
<dbReference type="RefSeq" id="XP_003865977.1">
    <property type="nucleotide sequence ID" value="XM_003865929.1"/>
</dbReference>
<feature type="region of interest" description="Disordered" evidence="1">
    <location>
        <begin position="573"/>
        <end position="612"/>
    </location>
</feature>
<feature type="compositionally biased region" description="Low complexity" evidence="1">
    <location>
        <begin position="416"/>
        <end position="429"/>
    </location>
</feature>
<feature type="region of interest" description="Disordered" evidence="1">
    <location>
        <begin position="699"/>
        <end position="823"/>
    </location>
</feature>
<feature type="compositionally biased region" description="Polar residues" evidence="1">
    <location>
        <begin position="507"/>
        <end position="524"/>
    </location>
</feature>
<feature type="compositionally biased region" description="Low complexity" evidence="1">
    <location>
        <begin position="459"/>
        <end position="473"/>
    </location>
</feature>
<reference evidence="2 3" key="1">
    <citation type="journal article" date="2012" name="PLoS ONE">
        <title>Sequence and analysis of the genome of the pathogenic yeast Candida orthopsilosis.</title>
        <authorList>
            <person name="Riccombeni A."/>
            <person name="Vidanes G."/>
            <person name="Proux-Wera E."/>
            <person name="Wolfe K.H."/>
            <person name="Butler G."/>
        </authorList>
    </citation>
    <scope>NUCLEOTIDE SEQUENCE [LARGE SCALE GENOMIC DNA]</scope>
    <source>
        <strain evidence="2 3">Co 90-125</strain>
    </source>
</reference>
<evidence type="ECO:0000313" key="2">
    <source>
        <dbReference type="EMBL" id="CCG20536.1"/>
    </source>
</evidence>
<dbReference type="HOGENOM" id="CLU_317348_0_0_1"/>
<keyword evidence="3" id="KW-1185">Reference proteome</keyword>
<organism evidence="2 3">
    <name type="scientific">Candida orthopsilosis (strain 90-125)</name>
    <name type="common">Yeast</name>
    <dbReference type="NCBI Taxonomy" id="1136231"/>
    <lineage>
        <taxon>Eukaryota</taxon>
        <taxon>Fungi</taxon>
        <taxon>Dikarya</taxon>
        <taxon>Ascomycota</taxon>
        <taxon>Saccharomycotina</taxon>
        <taxon>Pichiomycetes</taxon>
        <taxon>Debaryomycetaceae</taxon>
        <taxon>Candida/Lodderomyces clade</taxon>
        <taxon>Candida</taxon>
    </lineage>
</organism>
<accession>H8WVR3</accession>
<dbReference type="EMBL" id="HE681719">
    <property type="protein sequence ID" value="CCG20536.1"/>
    <property type="molecule type" value="Genomic_DNA"/>
</dbReference>
<evidence type="ECO:0000313" key="3">
    <source>
        <dbReference type="Proteomes" id="UP000005018"/>
    </source>
</evidence>
<feature type="region of interest" description="Disordered" evidence="1">
    <location>
        <begin position="922"/>
        <end position="941"/>
    </location>
</feature>
<feature type="compositionally biased region" description="Low complexity" evidence="1">
    <location>
        <begin position="590"/>
        <end position="606"/>
    </location>
</feature>
<dbReference type="KEGG" id="cot:CORT_0A01440"/>
<name>H8WVR3_CANO9</name>
<dbReference type="AlphaFoldDB" id="H8WVR3"/>
<feature type="region of interest" description="Disordered" evidence="1">
    <location>
        <begin position="1"/>
        <end position="30"/>
    </location>
</feature>
<feature type="compositionally biased region" description="Basic and acidic residues" evidence="1">
    <location>
        <begin position="660"/>
        <end position="674"/>
    </location>
</feature>
<feature type="region of interest" description="Disordered" evidence="1">
    <location>
        <begin position="408"/>
        <end position="434"/>
    </location>
</feature>
<protein>
    <submittedName>
        <fullName evidence="2">Gip4 protein</fullName>
    </submittedName>
</protein>
<feature type="compositionally biased region" description="Low complexity" evidence="1">
    <location>
        <begin position="494"/>
        <end position="506"/>
    </location>
</feature>
<feature type="compositionally biased region" description="Low complexity" evidence="1">
    <location>
        <begin position="775"/>
        <end position="818"/>
    </location>
</feature>
<dbReference type="eggNOG" id="ENOG502S8NP">
    <property type="taxonomic scope" value="Eukaryota"/>
</dbReference>